<dbReference type="AlphaFoldDB" id="A0A914XGH0"/>
<dbReference type="PANTHER" id="PTHR18934">
    <property type="entry name" value="ATP-DEPENDENT RNA HELICASE"/>
    <property type="match status" value="1"/>
</dbReference>
<dbReference type="GO" id="GO:0003723">
    <property type="term" value="F:RNA binding"/>
    <property type="evidence" value="ECO:0007669"/>
    <property type="project" value="TreeGrafter"/>
</dbReference>
<dbReference type="SMART" id="SM00847">
    <property type="entry name" value="HA2"/>
    <property type="match status" value="1"/>
</dbReference>
<dbReference type="WBParaSite" id="PSAMB.scaffold8488size6176.g31437.t1">
    <property type="protein sequence ID" value="PSAMB.scaffold8488size6176.g31437.t1"/>
    <property type="gene ID" value="PSAMB.scaffold8488size6176.g31437"/>
</dbReference>
<sequence>QELTDLGRIVAQLPVDPQLARLLLFGVTLKCFNPIVTLVAALSHRDPFILPTGEERSQALAVRDEFGKNDMSDHLMLLRAFDAYSAAGQKQWQFCRKKFLSPNTMKMIVGIRRQLLSELRRLRIVTSLSAFKDASLNRYSNCWPVVQAAIVAGCYPGIGMVKPGSRLRKIRTQTETNAMLHPGCVIKRQLMAPSRRAASALPPGQDPSMAMTDAEMANANLAEPSVAFVAYQELAKLEDCLTLRTVTAIPSVTVLLFAGSTKLDDKLVDTFDVYENSSDYGGNSDDEADEEEEEHRVVEIDSWLAFKGKFLDLQLLLKLRVKILAHFLRIMQQPSRNETPEDSALLALLAELLVSEHRKMGLAPVDDLPSLDYPQYCQPQYYNAAEHPASGYGGQSSAGPSWRSRGGRPGMNHSASWSTGGSGHSSSSSYSPGSFRPMRPYSSRGRGYSTTTFRRGSRGGGGGGGGQNNY</sequence>
<evidence type="ECO:0000256" key="1">
    <source>
        <dbReference type="SAM" id="MobiDB-lite"/>
    </source>
</evidence>
<dbReference type="Pfam" id="PF21010">
    <property type="entry name" value="HA2_C"/>
    <property type="match status" value="1"/>
</dbReference>
<feature type="domain" description="Helicase-associated" evidence="2">
    <location>
        <begin position="2"/>
        <end position="78"/>
    </location>
</feature>
<dbReference type="GO" id="GO:0004386">
    <property type="term" value="F:helicase activity"/>
    <property type="evidence" value="ECO:0007669"/>
    <property type="project" value="TreeGrafter"/>
</dbReference>
<evidence type="ECO:0000259" key="2">
    <source>
        <dbReference type="SMART" id="SM00847"/>
    </source>
</evidence>
<feature type="compositionally biased region" description="Gly residues" evidence="1">
    <location>
        <begin position="458"/>
        <end position="470"/>
    </location>
</feature>
<dbReference type="Gene3D" id="1.20.120.1080">
    <property type="match status" value="1"/>
</dbReference>
<feature type="compositionally biased region" description="Low complexity" evidence="1">
    <location>
        <begin position="414"/>
        <end position="434"/>
    </location>
</feature>
<dbReference type="PANTHER" id="PTHR18934:SF213">
    <property type="entry name" value="3'-5' RNA HELICASE YTHDC2"/>
    <property type="match status" value="1"/>
</dbReference>
<evidence type="ECO:0000313" key="3">
    <source>
        <dbReference type="Proteomes" id="UP000887566"/>
    </source>
</evidence>
<accession>A0A914XGH0</accession>
<keyword evidence="3" id="KW-1185">Reference proteome</keyword>
<feature type="compositionally biased region" description="Low complexity" evidence="1">
    <location>
        <begin position="442"/>
        <end position="454"/>
    </location>
</feature>
<protein>
    <submittedName>
        <fullName evidence="4">Helicase-associated domain-containing protein</fullName>
    </submittedName>
</protein>
<organism evidence="3 4">
    <name type="scientific">Plectus sambesii</name>
    <dbReference type="NCBI Taxonomy" id="2011161"/>
    <lineage>
        <taxon>Eukaryota</taxon>
        <taxon>Metazoa</taxon>
        <taxon>Ecdysozoa</taxon>
        <taxon>Nematoda</taxon>
        <taxon>Chromadorea</taxon>
        <taxon>Plectida</taxon>
        <taxon>Plectina</taxon>
        <taxon>Plectoidea</taxon>
        <taxon>Plectidae</taxon>
        <taxon>Plectus</taxon>
    </lineage>
</organism>
<name>A0A914XGH0_9BILA</name>
<dbReference type="Pfam" id="PF07717">
    <property type="entry name" value="OB_NTP_bind"/>
    <property type="match status" value="1"/>
</dbReference>
<dbReference type="InterPro" id="IPR011709">
    <property type="entry name" value="DEAD-box_helicase_OB_fold"/>
</dbReference>
<feature type="region of interest" description="Disordered" evidence="1">
    <location>
        <begin position="388"/>
        <end position="470"/>
    </location>
</feature>
<dbReference type="Proteomes" id="UP000887566">
    <property type="component" value="Unplaced"/>
</dbReference>
<dbReference type="InterPro" id="IPR007502">
    <property type="entry name" value="Helicase-assoc_dom"/>
</dbReference>
<reference evidence="4" key="1">
    <citation type="submission" date="2022-11" db="UniProtKB">
        <authorList>
            <consortium name="WormBaseParasite"/>
        </authorList>
    </citation>
    <scope>IDENTIFICATION</scope>
</reference>
<evidence type="ECO:0000313" key="4">
    <source>
        <dbReference type="WBParaSite" id="PSAMB.scaffold8488size6176.g31437.t1"/>
    </source>
</evidence>
<proteinExistence type="predicted"/>